<dbReference type="EMBL" id="SRLO01000155">
    <property type="protein sequence ID" value="TNN71065.1"/>
    <property type="molecule type" value="Genomic_DNA"/>
</dbReference>
<sequence>MNPSPLTLADTISSRRCEQTAPVVRPVEKANGEGPVNSSDVGDMSRLVGGEGAKPTYGCQVTIQSEQEKQMMKMYRREEKRERKRGKGIDDGDFSDAALTFDPREMRTQREQALLTARRDPVLSRERVYERVRYPNVYDCYEEATKMPAFVGGARLLLPEGIRRENCKMYEEVEIPPSQPMAIGFEEKPVFIAELDELSWTRDYWVFSTYLSVRFAGGDVMKPRCVDKERATGNQSEKERRNFLSFLVKRQ</sequence>
<feature type="region of interest" description="Disordered" evidence="1">
    <location>
        <begin position="1"/>
        <end position="55"/>
    </location>
</feature>
<name>A0A4Z2I0F3_9TELE</name>
<organism evidence="2 3">
    <name type="scientific">Liparis tanakae</name>
    <name type="common">Tanaka's snailfish</name>
    <dbReference type="NCBI Taxonomy" id="230148"/>
    <lineage>
        <taxon>Eukaryota</taxon>
        <taxon>Metazoa</taxon>
        <taxon>Chordata</taxon>
        <taxon>Craniata</taxon>
        <taxon>Vertebrata</taxon>
        <taxon>Euteleostomi</taxon>
        <taxon>Actinopterygii</taxon>
        <taxon>Neopterygii</taxon>
        <taxon>Teleostei</taxon>
        <taxon>Neoteleostei</taxon>
        <taxon>Acanthomorphata</taxon>
        <taxon>Eupercaria</taxon>
        <taxon>Perciformes</taxon>
        <taxon>Cottioidei</taxon>
        <taxon>Cottales</taxon>
        <taxon>Liparidae</taxon>
        <taxon>Liparis</taxon>
    </lineage>
</organism>
<reference evidence="2 3" key="1">
    <citation type="submission" date="2019-03" db="EMBL/GenBank/DDBJ databases">
        <title>First draft genome of Liparis tanakae, snailfish: a comprehensive survey of snailfish specific genes.</title>
        <authorList>
            <person name="Kim W."/>
            <person name="Song I."/>
            <person name="Jeong J.-H."/>
            <person name="Kim D."/>
            <person name="Kim S."/>
            <person name="Ryu S."/>
            <person name="Song J.Y."/>
            <person name="Lee S.K."/>
        </authorList>
    </citation>
    <scope>NUCLEOTIDE SEQUENCE [LARGE SCALE GENOMIC DNA]</scope>
    <source>
        <tissue evidence="2">Muscle</tissue>
    </source>
</reference>
<dbReference type="Proteomes" id="UP000314294">
    <property type="component" value="Unassembled WGS sequence"/>
</dbReference>
<dbReference type="OrthoDB" id="5575at2759"/>
<proteinExistence type="predicted"/>
<protein>
    <submittedName>
        <fullName evidence="2">Activating signal cointegrator 1 complex subunit 3</fullName>
    </submittedName>
</protein>
<dbReference type="AlphaFoldDB" id="A0A4Z2I0F3"/>
<feature type="compositionally biased region" description="Polar residues" evidence="1">
    <location>
        <begin position="1"/>
        <end position="12"/>
    </location>
</feature>
<evidence type="ECO:0000256" key="1">
    <source>
        <dbReference type="SAM" id="MobiDB-lite"/>
    </source>
</evidence>
<evidence type="ECO:0000313" key="3">
    <source>
        <dbReference type="Proteomes" id="UP000314294"/>
    </source>
</evidence>
<evidence type="ECO:0000313" key="2">
    <source>
        <dbReference type="EMBL" id="TNN71065.1"/>
    </source>
</evidence>
<accession>A0A4Z2I0F3</accession>
<feature type="region of interest" description="Disordered" evidence="1">
    <location>
        <begin position="77"/>
        <end position="99"/>
    </location>
</feature>
<comment type="caution">
    <text evidence="2">The sequence shown here is derived from an EMBL/GenBank/DDBJ whole genome shotgun (WGS) entry which is preliminary data.</text>
</comment>
<gene>
    <name evidence="2" type="primary">ascc3_0</name>
    <name evidence="2" type="ORF">EYF80_018726</name>
</gene>
<keyword evidence="3" id="KW-1185">Reference proteome</keyword>